<accession>A0ACC0UBG9</accession>
<evidence type="ECO:0000313" key="2">
    <source>
        <dbReference type="Proteomes" id="UP001207468"/>
    </source>
</evidence>
<name>A0ACC0UBG9_9AGAM</name>
<proteinExistence type="predicted"/>
<gene>
    <name evidence="1" type="ORF">F5148DRAFT_822323</name>
</gene>
<protein>
    <submittedName>
        <fullName evidence="1">5-formyltetrahydrofolate cyclo-ligase</fullName>
    </submittedName>
</protein>
<sequence length="227" mass="24642">MSTAILTSRKKALRKSLSSIIRALSREDIRTQSSAIVARVLSSPWFHEAATVSCYLSMPVGEVDTSAIASAIVHSGKHLFVPRVDPVLPGGMDLLKIYDSEDLRLLPSGVWGIKEPAFHHHDVPRMKAMDGDSIPLDVILLPGVGFDRSLSRLGHGKGYYDRFLSSYSALASARGHPKPLFVALALREQVLAIDQVPVGANDVPVDMIVTPDEVITVDGDSSTQLRH</sequence>
<dbReference type="Proteomes" id="UP001207468">
    <property type="component" value="Unassembled WGS sequence"/>
</dbReference>
<keyword evidence="2" id="KW-1185">Reference proteome</keyword>
<reference evidence="1" key="1">
    <citation type="submission" date="2021-03" db="EMBL/GenBank/DDBJ databases">
        <title>Evolutionary priming and transition to the ectomycorrhizal habit in an iconic lineage of mushroom-forming fungi: is preadaptation a requirement?</title>
        <authorList>
            <consortium name="DOE Joint Genome Institute"/>
            <person name="Looney B.P."/>
            <person name="Miyauchi S."/>
            <person name="Morin E."/>
            <person name="Drula E."/>
            <person name="Courty P.E."/>
            <person name="Chicoki N."/>
            <person name="Fauchery L."/>
            <person name="Kohler A."/>
            <person name="Kuo A."/>
            <person name="LaButti K."/>
            <person name="Pangilinan J."/>
            <person name="Lipzen A."/>
            <person name="Riley R."/>
            <person name="Andreopoulos W."/>
            <person name="He G."/>
            <person name="Johnson J."/>
            <person name="Barry K.W."/>
            <person name="Grigoriev I.V."/>
            <person name="Nagy L."/>
            <person name="Hibbett D."/>
            <person name="Henrissat B."/>
            <person name="Matheny P.B."/>
            <person name="Labbe J."/>
            <person name="Martin A.F."/>
        </authorList>
    </citation>
    <scope>NUCLEOTIDE SEQUENCE</scope>
    <source>
        <strain evidence="1">BPL698</strain>
    </source>
</reference>
<dbReference type="EMBL" id="JAGFNK010000075">
    <property type="protein sequence ID" value="KAI9508976.1"/>
    <property type="molecule type" value="Genomic_DNA"/>
</dbReference>
<organism evidence="1 2">
    <name type="scientific">Russula earlei</name>
    <dbReference type="NCBI Taxonomy" id="71964"/>
    <lineage>
        <taxon>Eukaryota</taxon>
        <taxon>Fungi</taxon>
        <taxon>Dikarya</taxon>
        <taxon>Basidiomycota</taxon>
        <taxon>Agaricomycotina</taxon>
        <taxon>Agaricomycetes</taxon>
        <taxon>Russulales</taxon>
        <taxon>Russulaceae</taxon>
        <taxon>Russula</taxon>
    </lineage>
</organism>
<comment type="caution">
    <text evidence="1">The sequence shown here is derived from an EMBL/GenBank/DDBJ whole genome shotgun (WGS) entry which is preliminary data.</text>
</comment>
<evidence type="ECO:0000313" key="1">
    <source>
        <dbReference type="EMBL" id="KAI9508976.1"/>
    </source>
</evidence>